<dbReference type="Proteomes" id="UP000220133">
    <property type="component" value="Chromosome"/>
</dbReference>
<dbReference type="SUPFAM" id="SSF54427">
    <property type="entry name" value="NTF2-like"/>
    <property type="match status" value="1"/>
</dbReference>
<dbReference type="InterPro" id="IPR046860">
    <property type="entry name" value="SnoaL_5"/>
</dbReference>
<dbReference type="Gene3D" id="3.10.450.50">
    <property type="match status" value="1"/>
</dbReference>
<gene>
    <name evidence="2" type="ORF">COR50_17920</name>
</gene>
<dbReference type="RefSeq" id="WP_098195263.1">
    <property type="nucleotide sequence ID" value="NZ_CP023777.1"/>
</dbReference>
<keyword evidence="3" id="KW-1185">Reference proteome</keyword>
<evidence type="ECO:0000313" key="3">
    <source>
        <dbReference type="Proteomes" id="UP000220133"/>
    </source>
</evidence>
<protein>
    <recommendedName>
        <fullName evidence="1">SnoaL-like domain-containing protein</fullName>
    </recommendedName>
</protein>
<reference evidence="2 3" key="1">
    <citation type="submission" date="2017-10" db="EMBL/GenBank/DDBJ databases">
        <title>Paenichitinophaga pekingensis gen. nov., sp. nov., isolated from activated sludge.</title>
        <authorList>
            <person name="Jin D."/>
            <person name="Kong X."/>
            <person name="Deng Y."/>
            <person name="Bai Z."/>
        </authorList>
    </citation>
    <scope>NUCLEOTIDE SEQUENCE [LARGE SCALE GENOMIC DNA]</scope>
    <source>
        <strain evidence="2 3">13</strain>
    </source>
</reference>
<dbReference type="InterPro" id="IPR032710">
    <property type="entry name" value="NTF2-like_dom_sf"/>
</dbReference>
<sequence length="131" mass="14959">MNTVTTVKLSTQQIADRFHELAQKEQWFDIQDELFSEDVESIEPENSPYFKNAEGKATVKQKGMDWVKKVTTVHSARTSAPIVAGNIFCVSRFKDITVAGIGRFQLDQIMMYKVADGKITMERFFYDAPAR</sequence>
<name>A0A291QYD7_9BACT</name>
<dbReference type="EMBL" id="CP023777">
    <property type="protein sequence ID" value="ATL48892.1"/>
    <property type="molecule type" value="Genomic_DNA"/>
</dbReference>
<proteinExistence type="predicted"/>
<evidence type="ECO:0000259" key="1">
    <source>
        <dbReference type="Pfam" id="PF20409"/>
    </source>
</evidence>
<feature type="domain" description="SnoaL-like" evidence="1">
    <location>
        <begin position="9"/>
        <end position="126"/>
    </location>
</feature>
<dbReference type="OrthoDB" id="336094at2"/>
<dbReference type="Pfam" id="PF20409">
    <property type="entry name" value="SnoaL_5"/>
    <property type="match status" value="1"/>
</dbReference>
<organism evidence="2 3">
    <name type="scientific">Chitinophaga caeni</name>
    <dbReference type="NCBI Taxonomy" id="2029983"/>
    <lineage>
        <taxon>Bacteria</taxon>
        <taxon>Pseudomonadati</taxon>
        <taxon>Bacteroidota</taxon>
        <taxon>Chitinophagia</taxon>
        <taxon>Chitinophagales</taxon>
        <taxon>Chitinophagaceae</taxon>
        <taxon>Chitinophaga</taxon>
    </lineage>
</organism>
<dbReference type="KEGG" id="cbae:COR50_17920"/>
<evidence type="ECO:0000313" key="2">
    <source>
        <dbReference type="EMBL" id="ATL48892.1"/>
    </source>
</evidence>
<dbReference type="AlphaFoldDB" id="A0A291QYD7"/>
<accession>A0A291QYD7</accession>